<dbReference type="AlphaFoldDB" id="A0A1M6HUK8"/>
<reference evidence="3" key="1">
    <citation type="submission" date="2016-11" db="EMBL/GenBank/DDBJ databases">
        <authorList>
            <person name="Varghese N."/>
            <person name="Submissions S."/>
        </authorList>
    </citation>
    <scope>NUCLEOTIDE SEQUENCE [LARGE SCALE GENOMIC DNA]</scope>
    <source>
        <strain evidence="3">DSM 100564</strain>
    </source>
</reference>
<feature type="transmembrane region" description="Helical" evidence="1">
    <location>
        <begin position="69"/>
        <end position="87"/>
    </location>
</feature>
<keyword evidence="3" id="KW-1185">Reference proteome</keyword>
<organism evidence="2 3">
    <name type="scientific">Shimia gijangensis</name>
    <dbReference type="NCBI Taxonomy" id="1470563"/>
    <lineage>
        <taxon>Bacteria</taxon>
        <taxon>Pseudomonadati</taxon>
        <taxon>Pseudomonadota</taxon>
        <taxon>Alphaproteobacteria</taxon>
        <taxon>Rhodobacterales</taxon>
        <taxon>Roseobacteraceae</taxon>
    </lineage>
</organism>
<proteinExistence type="predicted"/>
<evidence type="ECO:0000313" key="2">
    <source>
        <dbReference type="EMBL" id="SHJ25863.1"/>
    </source>
</evidence>
<keyword evidence="1" id="KW-0812">Transmembrane</keyword>
<dbReference type="OrthoDB" id="7708983at2"/>
<evidence type="ECO:0000313" key="3">
    <source>
        <dbReference type="Proteomes" id="UP000183982"/>
    </source>
</evidence>
<dbReference type="EMBL" id="FQZQ01000006">
    <property type="protein sequence ID" value="SHJ25863.1"/>
    <property type="molecule type" value="Genomic_DNA"/>
</dbReference>
<feature type="transmembrane region" description="Helical" evidence="1">
    <location>
        <begin position="38"/>
        <end position="57"/>
    </location>
</feature>
<gene>
    <name evidence="2" type="ORF">SAMN05444000_106155</name>
</gene>
<dbReference type="STRING" id="1470563.SAMN05444000_106155"/>
<keyword evidence="1" id="KW-0472">Membrane</keyword>
<dbReference type="RefSeq" id="WP_073251180.1">
    <property type="nucleotide sequence ID" value="NZ_FQZQ01000006.1"/>
</dbReference>
<keyword evidence="1" id="KW-1133">Transmembrane helix</keyword>
<evidence type="ECO:0000256" key="1">
    <source>
        <dbReference type="SAM" id="Phobius"/>
    </source>
</evidence>
<dbReference type="Proteomes" id="UP000183982">
    <property type="component" value="Unassembled WGS sequence"/>
</dbReference>
<feature type="transmembrane region" description="Helical" evidence="1">
    <location>
        <begin position="99"/>
        <end position="122"/>
    </location>
</feature>
<sequence length="192" mass="19583">MLAHLAMAASSGFAMVATNLDNLAVMVALLLTSNRPRVLGGYLAAQATVLVIALLIAEGADETMPGWTGYLGFIPLILGCMGVWRQWRGLGEGDMPVSAGATLLASTVLFLSLSTDSLAVLAPLMADTLPALRITALIGAGVAVLGLGLLGLTLARGAAFSGGWIAKLEKLGPYAMIAVGLYVLANSATDTI</sequence>
<accession>A0A1M6HUK8</accession>
<name>A0A1M6HUK8_9RHOB</name>
<protein>
    <submittedName>
        <fullName evidence="2">Cadmium resistance protein CadD, predicted permease</fullName>
    </submittedName>
</protein>
<feature type="transmembrane region" description="Helical" evidence="1">
    <location>
        <begin position="134"/>
        <end position="159"/>
    </location>
</feature>